<name>A0A1J4KCK0_9EUKA</name>
<sequence length="435" mass="49476">MIFSLFFIILYKKKVSVYTSRSQFLLPDFGFDENGTYSIDVDIPPDFQQHLQLSFLDSEGYRKISVSFFPPLVCDMDYPKYDINFTNHIFNGTIENKTTLYPFLLRCEENIFSYIDITATVTYKNPTTYLDNRLVTGISSQMAMSIIFFTFSIIWIVNWILNFKYQIGLHYCLTATILSVMFYHAIRFCELKQLDKSDDSKGFTGARITFKWISASIFAFFLLLAAHGFCVVVDTISRKKVLLSAFYSAFFIGCMSFLLYYNYGSNRNILMIFTLISAVLYGHELIVNLSHASYQLVALLLAASNSGLPTGTPIFLKNDLYLHFQRILLAILLLVMTYLAINSFSYAIPLWAIEFIGQSMELGILLSLAYLFRLRKSSHSDYHHIDDGIEGDDIPLRTLDNPADYISGGPSPTQPLLIQTPSGEQTATGKFVSSV</sequence>
<accession>A0A1J4KCK0</accession>
<dbReference type="RefSeq" id="XP_068361800.1">
    <property type="nucleotide sequence ID" value="XM_068502741.1"/>
</dbReference>
<comment type="caution">
    <text evidence="2">The sequence shown here is derived from an EMBL/GenBank/DDBJ whole genome shotgun (WGS) entry which is preliminary data.</text>
</comment>
<keyword evidence="1" id="KW-0812">Transmembrane</keyword>
<protein>
    <recommendedName>
        <fullName evidence="4">Intimal thickness related receptor IRP domain-containing protein</fullName>
    </recommendedName>
</protein>
<keyword evidence="1" id="KW-1133">Transmembrane helix</keyword>
<feature type="transmembrane region" description="Helical" evidence="1">
    <location>
        <begin position="268"/>
        <end position="286"/>
    </location>
</feature>
<keyword evidence="1" id="KW-0472">Membrane</keyword>
<reference evidence="2" key="1">
    <citation type="submission" date="2016-10" db="EMBL/GenBank/DDBJ databases">
        <authorList>
            <person name="Benchimol M."/>
            <person name="Almeida L.G."/>
            <person name="Vasconcelos A.T."/>
            <person name="Perreira-Neves A."/>
            <person name="Rosa I.A."/>
            <person name="Tasca T."/>
            <person name="Bogo M.R."/>
            <person name="de Souza W."/>
        </authorList>
    </citation>
    <scope>NUCLEOTIDE SEQUENCE [LARGE SCALE GENOMIC DNA]</scope>
    <source>
        <strain evidence="2">K</strain>
    </source>
</reference>
<evidence type="ECO:0000313" key="3">
    <source>
        <dbReference type="Proteomes" id="UP000179807"/>
    </source>
</evidence>
<dbReference type="EMBL" id="MLAK01000661">
    <property type="protein sequence ID" value="OHT08664.1"/>
    <property type="molecule type" value="Genomic_DNA"/>
</dbReference>
<evidence type="ECO:0008006" key="4">
    <source>
        <dbReference type="Google" id="ProtNLM"/>
    </source>
</evidence>
<feature type="transmembrane region" description="Helical" evidence="1">
    <location>
        <begin position="167"/>
        <end position="189"/>
    </location>
</feature>
<feature type="transmembrane region" description="Helical" evidence="1">
    <location>
        <begin position="292"/>
        <end position="316"/>
    </location>
</feature>
<dbReference type="VEuPathDB" id="TrichDB:TRFO_22750"/>
<feature type="transmembrane region" description="Helical" evidence="1">
    <location>
        <begin position="210"/>
        <end position="229"/>
    </location>
</feature>
<organism evidence="2 3">
    <name type="scientific">Tritrichomonas foetus</name>
    <dbReference type="NCBI Taxonomy" id="1144522"/>
    <lineage>
        <taxon>Eukaryota</taxon>
        <taxon>Metamonada</taxon>
        <taxon>Parabasalia</taxon>
        <taxon>Tritrichomonadida</taxon>
        <taxon>Tritrichomonadidae</taxon>
        <taxon>Tritrichomonas</taxon>
    </lineage>
</organism>
<dbReference type="GeneID" id="94837445"/>
<feature type="transmembrane region" description="Helical" evidence="1">
    <location>
        <begin position="241"/>
        <end position="261"/>
    </location>
</feature>
<feature type="transmembrane region" description="Helical" evidence="1">
    <location>
        <begin position="142"/>
        <end position="161"/>
    </location>
</feature>
<feature type="transmembrane region" description="Helical" evidence="1">
    <location>
        <begin position="328"/>
        <end position="349"/>
    </location>
</feature>
<keyword evidence="3" id="KW-1185">Reference proteome</keyword>
<gene>
    <name evidence="2" type="ORF">TRFO_22750</name>
</gene>
<dbReference type="AlphaFoldDB" id="A0A1J4KCK0"/>
<evidence type="ECO:0000256" key="1">
    <source>
        <dbReference type="SAM" id="Phobius"/>
    </source>
</evidence>
<proteinExistence type="predicted"/>
<evidence type="ECO:0000313" key="2">
    <source>
        <dbReference type="EMBL" id="OHT08664.1"/>
    </source>
</evidence>
<dbReference type="Proteomes" id="UP000179807">
    <property type="component" value="Unassembled WGS sequence"/>
</dbReference>